<gene>
    <name evidence="1" type="ORF">SAMN02745110_00821</name>
</gene>
<protein>
    <submittedName>
        <fullName evidence="1">Uncharacterized protein</fullName>
    </submittedName>
</protein>
<evidence type="ECO:0000313" key="1">
    <source>
        <dbReference type="EMBL" id="SJZ53200.1"/>
    </source>
</evidence>
<keyword evidence="2" id="KW-1185">Reference proteome</keyword>
<accession>A0A1T4LEW1</accession>
<dbReference type="EMBL" id="FUXA01000005">
    <property type="protein sequence ID" value="SJZ53200.1"/>
    <property type="molecule type" value="Genomic_DNA"/>
</dbReference>
<evidence type="ECO:0000313" key="2">
    <source>
        <dbReference type="Proteomes" id="UP000189857"/>
    </source>
</evidence>
<organism evidence="1 2">
    <name type="scientific">Eubacterium ruminantium</name>
    <dbReference type="NCBI Taxonomy" id="42322"/>
    <lineage>
        <taxon>Bacteria</taxon>
        <taxon>Bacillati</taxon>
        <taxon>Bacillota</taxon>
        <taxon>Clostridia</taxon>
        <taxon>Eubacteriales</taxon>
        <taxon>Eubacteriaceae</taxon>
        <taxon>Eubacterium</taxon>
    </lineage>
</organism>
<reference evidence="1 2" key="1">
    <citation type="submission" date="2017-02" db="EMBL/GenBank/DDBJ databases">
        <authorList>
            <person name="Peterson S.W."/>
        </authorList>
    </citation>
    <scope>NUCLEOTIDE SEQUENCE [LARGE SCALE GENOMIC DNA]</scope>
    <source>
        <strain evidence="1 2">ATCC 17233</strain>
    </source>
</reference>
<dbReference type="RefSeq" id="WP_078786643.1">
    <property type="nucleotide sequence ID" value="NZ_CACZYW010000008.1"/>
</dbReference>
<name>A0A1T4LEW1_9FIRM</name>
<dbReference type="OrthoDB" id="510867at2"/>
<dbReference type="AlphaFoldDB" id="A0A1T4LEW1"/>
<proteinExistence type="predicted"/>
<sequence>MYLFHYYDKRSGPFRSLTMLSNDDALAILEKIKKERPNSFASQRDMNYIVNRSNCEAIVRAKAKEKGIIMDIESPYYFVIGACDWLKSWYEYPEIISIPIGEFDTSKISFTYGDSMPTFSPRVNDGKEYRKKVYTYEEILSIIEKYGLPQEWNVDGAKGPERYIEAQVWTNSPVERYKCAAEFFGKSEI</sequence>
<dbReference type="Proteomes" id="UP000189857">
    <property type="component" value="Unassembled WGS sequence"/>
</dbReference>